<organism evidence="2">
    <name type="scientific">Tanacetum cinerariifolium</name>
    <name type="common">Dalmatian daisy</name>
    <name type="synonym">Chrysanthemum cinerariifolium</name>
    <dbReference type="NCBI Taxonomy" id="118510"/>
    <lineage>
        <taxon>Eukaryota</taxon>
        <taxon>Viridiplantae</taxon>
        <taxon>Streptophyta</taxon>
        <taxon>Embryophyta</taxon>
        <taxon>Tracheophyta</taxon>
        <taxon>Spermatophyta</taxon>
        <taxon>Magnoliopsida</taxon>
        <taxon>eudicotyledons</taxon>
        <taxon>Gunneridae</taxon>
        <taxon>Pentapetalae</taxon>
        <taxon>asterids</taxon>
        <taxon>campanulids</taxon>
        <taxon>Asterales</taxon>
        <taxon>Asteraceae</taxon>
        <taxon>Asteroideae</taxon>
        <taxon>Anthemideae</taxon>
        <taxon>Anthemidinae</taxon>
        <taxon>Tanacetum</taxon>
    </lineage>
</organism>
<feature type="compositionally biased region" description="Polar residues" evidence="1">
    <location>
        <begin position="21"/>
        <end position="30"/>
    </location>
</feature>
<dbReference type="EMBL" id="BKCJ010552475">
    <property type="protein sequence ID" value="GFB10228.1"/>
    <property type="molecule type" value="Genomic_DNA"/>
</dbReference>
<evidence type="ECO:0000256" key="1">
    <source>
        <dbReference type="SAM" id="MobiDB-lite"/>
    </source>
</evidence>
<comment type="caution">
    <text evidence="2">The sequence shown here is derived from an EMBL/GenBank/DDBJ whole genome shotgun (WGS) entry which is preliminary data.</text>
</comment>
<reference evidence="2" key="1">
    <citation type="journal article" date="2019" name="Sci. Rep.">
        <title>Draft genome of Tanacetum cinerariifolium, the natural source of mosquito coil.</title>
        <authorList>
            <person name="Yamashiro T."/>
            <person name="Shiraishi A."/>
            <person name="Satake H."/>
            <person name="Nakayama K."/>
        </authorList>
    </citation>
    <scope>NUCLEOTIDE SEQUENCE</scope>
</reference>
<protein>
    <recommendedName>
        <fullName evidence="3">CCHC-type domain-containing protein</fullName>
    </recommendedName>
</protein>
<dbReference type="AlphaFoldDB" id="A0A699KXW8"/>
<dbReference type="SUPFAM" id="SSF57756">
    <property type="entry name" value="Retrovirus zinc finger-like domains"/>
    <property type="match status" value="1"/>
</dbReference>
<evidence type="ECO:0008006" key="3">
    <source>
        <dbReference type="Google" id="ProtNLM"/>
    </source>
</evidence>
<dbReference type="GO" id="GO:0003676">
    <property type="term" value="F:nucleic acid binding"/>
    <property type="evidence" value="ECO:0007669"/>
    <property type="project" value="InterPro"/>
</dbReference>
<evidence type="ECO:0000313" key="2">
    <source>
        <dbReference type="EMBL" id="GFB10228.1"/>
    </source>
</evidence>
<feature type="region of interest" description="Disordered" evidence="1">
    <location>
        <begin position="79"/>
        <end position="103"/>
    </location>
</feature>
<dbReference type="InterPro" id="IPR036875">
    <property type="entry name" value="Znf_CCHC_sf"/>
</dbReference>
<feature type="region of interest" description="Disordered" evidence="1">
    <location>
        <begin position="162"/>
        <end position="182"/>
    </location>
</feature>
<sequence>MTDYSLWEVIKNGNKVMTKPVGSSEQTYEPTTAKEKQDKRNEMKVRGTLLMAHPNKDQLKFYSYQDAKLLMEAIEKRYGGNKESKKSVGTSGRGHSARRHELKRLRSLPSERKTHALIWRNNAELETISLDDLYNNLKIYEPEILGSSSTNQNPQNMAFVSSKSTSSTNEADTTASGVSTAHTQEDLEQIDPDDLKEMDLHWEMAMLTIRARRFMKRTGRSLDMNGRRIGFNKTKVECFNCHKNNHFVRECRALRNQDNRGREYERTTILVETPTENALIAQDGIGGESVDVSTVLSSADKTVKTVDITHKGVLSTEESKSVMKNNFGPPIIKDWHSDDDSEDKLSPTVDVKTVKPSVEKIDFVKTPRETVKTAESHKSHKHYPRGNKRNWNNLMSYRLGSNFKMINKACYVCGSFEHL</sequence>
<proteinExistence type="predicted"/>
<dbReference type="GO" id="GO:0008270">
    <property type="term" value="F:zinc ion binding"/>
    <property type="evidence" value="ECO:0007669"/>
    <property type="project" value="InterPro"/>
</dbReference>
<name>A0A699KXW8_TANCI</name>
<feature type="region of interest" description="Disordered" evidence="1">
    <location>
        <begin position="18"/>
        <end position="40"/>
    </location>
</feature>
<gene>
    <name evidence="2" type="ORF">Tci_682199</name>
</gene>
<accession>A0A699KXW8</accession>